<dbReference type="Proteomes" id="UP001321473">
    <property type="component" value="Unassembled WGS sequence"/>
</dbReference>
<proteinExistence type="predicted"/>
<accession>A0AAQ4EEL1</accession>
<dbReference type="EMBL" id="JARKHS020017187">
    <property type="protein sequence ID" value="KAK8773217.1"/>
    <property type="molecule type" value="Genomic_DNA"/>
</dbReference>
<organism evidence="1 2">
    <name type="scientific">Amblyomma americanum</name>
    <name type="common">Lone star tick</name>
    <dbReference type="NCBI Taxonomy" id="6943"/>
    <lineage>
        <taxon>Eukaryota</taxon>
        <taxon>Metazoa</taxon>
        <taxon>Ecdysozoa</taxon>
        <taxon>Arthropoda</taxon>
        <taxon>Chelicerata</taxon>
        <taxon>Arachnida</taxon>
        <taxon>Acari</taxon>
        <taxon>Parasitiformes</taxon>
        <taxon>Ixodida</taxon>
        <taxon>Ixodoidea</taxon>
        <taxon>Ixodidae</taxon>
        <taxon>Amblyomminae</taxon>
        <taxon>Amblyomma</taxon>
    </lineage>
</organism>
<keyword evidence="2" id="KW-1185">Reference proteome</keyword>
<evidence type="ECO:0000313" key="2">
    <source>
        <dbReference type="Proteomes" id="UP001321473"/>
    </source>
</evidence>
<comment type="caution">
    <text evidence="1">The sequence shown here is derived from an EMBL/GenBank/DDBJ whole genome shotgun (WGS) entry which is preliminary data.</text>
</comment>
<sequence>MTNCRSAAPHFAVVATLVLAAVLYEEVFKAFLDIEARTQSHDELQKCCAALRRGRHSFVLAAVLYEEVFKALLDIEARKQSHDELQKCCAALRRGRHSFVLVAVLYEEVFKALPDRGTHAIP</sequence>
<name>A0AAQ4EEL1_AMBAM</name>
<reference evidence="1 2" key="1">
    <citation type="journal article" date="2023" name="Arcadia Sci">
        <title>De novo assembly of a long-read Amblyomma americanum tick genome.</title>
        <authorList>
            <person name="Chou S."/>
            <person name="Poskanzer K.E."/>
            <person name="Rollins M."/>
            <person name="Thuy-Boun P.S."/>
        </authorList>
    </citation>
    <scope>NUCLEOTIDE SEQUENCE [LARGE SCALE GENOMIC DNA]</scope>
    <source>
        <strain evidence="1">F_SG_1</strain>
        <tissue evidence="1">Salivary glands</tissue>
    </source>
</reference>
<evidence type="ECO:0000313" key="1">
    <source>
        <dbReference type="EMBL" id="KAK8773217.1"/>
    </source>
</evidence>
<protein>
    <submittedName>
        <fullName evidence="1">Uncharacterized protein</fullName>
    </submittedName>
</protein>
<gene>
    <name evidence="1" type="ORF">V5799_012242</name>
</gene>
<dbReference type="AlphaFoldDB" id="A0AAQ4EEL1"/>